<dbReference type="Gene3D" id="2.30.30.790">
    <property type="match status" value="1"/>
</dbReference>
<dbReference type="InterPro" id="IPR008991">
    <property type="entry name" value="Translation_prot_SH3-like_sf"/>
</dbReference>
<evidence type="ECO:0000313" key="5">
    <source>
        <dbReference type="Proteomes" id="UP000030755"/>
    </source>
</evidence>
<evidence type="ECO:0000256" key="3">
    <source>
        <dbReference type="ARBA" id="ARBA00023274"/>
    </source>
</evidence>
<dbReference type="STRING" id="988480.A0A075AY56"/>
<keyword evidence="5" id="KW-1185">Reference proteome</keyword>
<dbReference type="OrthoDB" id="432645at2759"/>
<evidence type="ECO:0000256" key="1">
    <source>
        <dbReference type="ARBA" id="ARBA00005781"/>
    </source>
</evidence>
<organism evidence="4 5">
    <name type="scientific">Rozella allomycis (strain CSF55)</name>
    <dbReference type="NCBI Taxonomy" id="988480"/>
    <lineage>
        <taxon>Eukaryota</taxon>
        <taxon>Fungi</taxon>
        <taxon>Fungi incertae sedis</taxon>
        <taxon>Cryptomycota</taxon>
        <taxon>Cryptomycota incertae sedis</taxon>
        <taxon>Rozella</taxon>
    </lineage>
</organism>
<dbReference type="GO" id="GO:0005762">
    <property type="term" value="C:mitochondrial large ribosomal subunit"/>
    <property type="evidence" value="ECO:0007669"/>
    <property type="project" value="TreeGrafter"/>
</dbReference>
<dbReference type="AlphaFoldDB" id="A0A075AY56"/>
<dbReference type="PRINTS" id="PR00061">
    <property type="entry name" value="RIBOSOMALL19"/>
</dbReference>
<keyword evidence="2" id="KW-0689">Ribosomal protein</keyword>
<dbReference type="GO" id="GO:0003735">
    <property type="term" value="F:structural constituent of ribosome"/>
    <property type="evidence" value="ECO:0007669"/>
    <property type="project" value="InterPro"/>
</dbReference>
<keyword evidence="3" id="KW-0687">Ribonucleoprotein</keyword>
<dbReference type="Proteomes" id="UP000030755">
    <property type="component" value="Unassembled WGS sequence"/>
</dbReference>
<evidence type="ECO:0000313" key="4">
    <source>
        <dbReference type="EMBL" id="EPZ33617.1"/>
    </source>
</evidence>
<dbReference type="SUPFAM" id="SSF50104">
    <property type="entry name" value="Translation proteins SH3-like domain"/>
    <property type="match status" value="1"/>
</dbReference>
<dbReference type="PANTHER" id="PTHR15680">
    <property type="entry name" value="RIBOSOMAL PROTEIN L19"/>
    <property type="match status" value="1"/>
</dbReference>
<dbReference type="InterPro" id="IPR038657">
    <property type="entry name" value="Ribosomal_bL19_sf"/>
</dbReference>
<dbReference type="EMBL" id="KE561047">
    <property type="protein sequence ID" value="EPZ33617.1"/>
    <property type="molecule type" value="Genomic_DNA"/>
</dbReference>
<comment type="similarity">
    <text evidence="1">Belongs to the bacterial ribosomal protein bL19 family.</text>
</comment>
<protein>
    <submittedName>
        <fullName evidence="4">Uncharacterized protein</fullName>
    </submittedName>
</protein>
<proteinExistence type="inferred from homology"/>
<sequence length="262" mass="31484">MNFISFRLTIPKSTYYLCQVRFIHRSTRFIDSFHVQLYDLPQITDFPTVKPPFLLSYHRDKLREEALNKFQDHRKEYFQTKFGPLKVHPGTLMRVQYKYSKNDPVQEFVGVFLDIKRNSFDSTFTLRGKYFGVYCEMIFPMYSPLVTKVEVIKRHYTRRCKMFTIRWKPKNFFDYDLKNIKPENTEEQIANWSLDLLYPNGKRVREYPDFVHKSTAIINELKARKERGELPETYFIEDLKIDMDALPVEKNPQLEEGDSNKP</sequence>
<reference evidence="4 5" key="1">
    <citation type="journal article" date="2013" name="Curr. Biol.">
        <title>Shared signatures of parasitism and phylogenomics unite Cryptomycota and microsporidia.</title>
        <authorList>
            <person name="James T.Y."/>
            <person name="Pelin A."/>
            <person name="Bonen L."/>
            <person name="Ahrendt S."/>
            <person name="Sain D."/>
            <person name="Corradi N."/>
            <person name="Stajich J.E."/>
        </authorList>
    </citation>
    <scope>NUCLEOTIDE SEQUENCE [LARGE SCALE GENOMIC DNA]</scope>
    <source>
        <strain evidence="4 5">CSF55</strain>
    </source>
</reference>
<dbReference type="GO" id="GO:0006412">
    <property type="term" value="P:translation"/>
    <property type="evidence" value="ECO:0007669"/>
    <property type="project" value="InterPro"/>
</dbReference>
<dbReference type="Pfam" id="PF01245">
    <property type="entry name" value="Ribosomal_L19"/>
    <property type="match status" value="1"/>
</dbReference>
<evidence type="ECO:0000256" key="2">
    <source>
        <dbReference type="ARBA" id="ARBA00022980"/>
    </source>
</evidence>
<gene>
    <name evidence="4" type="ORF">O9G_000392</name>
</gene>
<dbReference type="PANTHER" id="PTHR15680:SF9">
    <property type="entry name" value="LARGE RIBOSOMAL SUBUNIT PROTEIN BL19M"/>
    <property type="match status" value="1"/>
</dbReference>
<dbReference type="HOGENOM" id="CLU_1062279_0_0_1"/>
<name>A0A075AY56_ROZAC</name>
<dbReference type="InterPro" id="IPR001857">
    <property type="entry name" value="Ribosomal_bL19"/>
</dbReference>
<accession>A0A075AY56</accession>